<organism evidence="7 8">
    <name type="scientific">Sphingomonas glacialis</name>
    <dbReference type="NCBI Taxonomy" id="658225"/>
    <lineage>
        <taxon>Bacteria</taxon>
        <taxon>Pseudomonadati</taxon>
        <taxon>Pseudomonadota</taxon>
        <taxon>Alphaproteobacteria</taxon>
        <taxon>Sphingomonadales</taxon>
        <taxon>Sphingomonadaceae</taxon>
        <taxon>Sphingomonas</taxon>
    </lineage>
</organism>
<dbReference type="InterPro" id="IPR016032">
    <property type="entry name" value="Sig_transdc_resp-reg_C-effctor"/>
</dbReference>
<comment type="caution">
    <text evidence="7">The sequence shown here is derived from an EMBL/GenBank/DDBJ whole genome shotgun (WGS) entry which is preliminary data.</text>
</comment>
<keyword evidence="4" id="KW-0597">Phosphoprotein</keyword>
<dbReference type="Gene3D" id="1.10.10.10">
    <property type="entry name" value="Winged helix-like DNA-binding domain superfamily/Winged helix DNA-binding domain"/>
    <property type="match status" value="1"/>
</dbReference>
<evidence type="ECO:0000256" key="3">
    <source>
        <dbReference type="ARBA" id="ARBA00023163"/>
    </source>
</evidence>
<keyword evidence="8" id="KW-1185">Reference proteome</keyword>
<dbReference type="SUPFAM" id="SSF46894">
    <property type="entry name" value="C-terminal effector domain of the bipartite response regulators"/>
    <property type="match status" value="1"/>
</dbReference>
<dbReference type="EMBL" id="BNAQ01000005">
    <property type="protein sequence ID" value="GHH22161.1"/>
    <property type="molecule type" value="Genomic_DNA"/>
</dbReference>
<dbReference type="InterPro" id="IPR036388">
    <property type="entry name" value="WH-like_DNA-bd_sf"/>
</dbReference>
<evidence type="ECO:0000256" key="4">
    <source>
        <dbReference type="PROSITE-ProRule" id="PRU00169"/>
    </source>
</evidence>
<dbReference type="InterPro" id="IPR000792">
    <property type="entry name" value="Tscrpt_reg_LuxR_C"/>
</dbReference>
<evidence type="ECO:0000259" key="6">
    <source>
        <dbReference type="PROSITE" id="PS50110"/>
    </source>
</evidence>
<dbReference type="Gene3D" id="3.40.50.2300">
    <property type="match status" value="1"/>
</dbReference>
<evidence type="ECO:0000313" key="7">
    <source>
        <dbReference type="EMBL" id="GHH22161.1"/>
    </source>
</evidence>
<evidence type="ECO:0000313" key="8">
    <source>
        <dbReference type="Proteomes" id="UP000652430"/>
    </source>
</evidence>
<dbReference type="CDD" id="cd06170">
    <property type="entry name" value="LuxR_C_like"/>
    <property type="match status" value="1"/>
</dbReference>
<proteinExistence type="predicted"/>
<dbReference type="PROSITE" id="PS50110">
    <property type="entry name" value="RESPONSE_REGULATORY"/>
    <property type="match status" value="1"/>
</dbReference>
<evidence type="ECO:0000259" key="5">
    <source>
        <dbReference type="PROSITE" id="PS50043"/>
    </source>
</evidence>
<dbReference type="Pfam" id="PF00072">
    <property type="entry name" value="Response_reg"/>
    <property type="match status" value="1"/>
</dbReference>
<sequence length="210" mass="22723">MMRSCYIVDDDDATRASLQTLVAARFDIVVQGFISGDAFLGRVADLDPGVVLLDYSMPGRNGIEVVKLLTDQYPQMVPVMLTGKGSTLAAVEAMKAGALDFLEKPYDPEALFSVIEAAFDRAGEIVQAAEKARNAAERLARLSPQESNVLRGLIAGKRNKIIAYELGLSPRTVEIYRANLMAKLDVHSLSEALRIAYAGGWLDAARAGFT</sequence>
<reference evidence="8" key="1">
    <citation type="journal article" date="2019" name="Int. J. Syst. Evol. Microbiol.">
        <title>The Global Catalogue of Microorganisms (GCM) 10K type strain sequencing project: providing services to taxonomists for standard genome sequencing and annotation.</title>
        <authorList>
            <consortium name="The Broad Institute Genomics Platform"/>
            <consortium name="The Broad Institute Genome Sequencing Center for Infectious Disease"/>
            <person name="Wu L."/>
            <person name="Ma J."/>
        </authorList>
    </citation>
    <scope>NUCLEOTIDE SEQUENCE [LARGE SCALE GENOMIC DNA]</scope>
    <source>
        <strain evidence="8">CGMCC 1.8957</strain>
    </source>
</reference>
<dbReference type="PROSITE" id="PS50043">
    <property type="entry name" value="HTH_LUXR_2"/>
    <property type="match status" value="1"/>
</dbReference>
<dbReference type="SMART" id="SM00421">
    <property type="entry name" value="HTH_LUXR"/>
    <property type="match status" value="1"/>
</dbReference>
<name>A0ABQ3LPE8_9SPHN</name>
<keyword evidence="2" id="KW-0238">DNA-binding</keyword>
<feature type="domain" description="Response regulatory" evidence="6">
    <location>
        <begin position="4"/>
        <end position="119"/>
    </location>
</feature>
<dbReference type="PANTHER" id="PTHR44688">
    <property type="entry name" value="DNA-BINDING TRANSCRIPTIONAL ACTIVATOR DEVR_DOSR"/>
    <property type="match status" value="1"/>
</dbReference>
<dbReference type="SMART" id="SM00448">
    <property type="entry name" value="REC"/>
    <property type="match status" value="1"/>
</dbReference>
<keyword evidence="1" id="KW-0805">Transcription regulation</keyword>
<accession>A0ABQ3LPE8</accession>
<dbReference type="Proteomes" id="UP000652430">
    <property type="component" value="Unassembled WGS sequence"/>
</dbReference>
<dbReference type="InterPro" id="IPR011006">
    <property type="entry name" value="CheY-like_superfamily"/>
</dbReference>
<protein>
    <submittedName>
        <fullName evidence="7">Transcriptional regulatory protein FixJ</fullName>
    </submittedName>
</protein>
<dbReference type="Pfam" id="PF00196">
    <property type="entry name" value="GerE"/>
    <property type="match status" value="1"/>
</dbReference>
<dbReference type="SUPFAM" id="SSF52172">
    <property type="entry name" value="CheY-like"/>
    <property type="match status" value="1"/>
</dbReference>
<gene>
    <name evidence="7" type="primary">fixJ</name>
    <name evidence="7" type="ORF">GCM10008023_31900</name>
</gene>
<dbReference type="PANTHER" id="PTHR44688:SF16">
    <property type="entry name" value="DNA-BINDING TRANSCRIPTIONAL ACTIVATOR DEVR_DOSR"/>
    <property type="match status" value="1"/>
</dbReference>
<dbReference type="PRINTS" id="PR00038">
    <property type="entry name" value="HTHLUXR"/>
</dbReference>
<dbReference type="InterPro" id="IPR001789">
    <property type="entry name" value="Sig_transdc_resp-reg_receiver"/>
</dbReference>
<feature type="modified residue" description="4-aspartylphosphate" evidence="4">
    <location>
        <position position="54"/>
    </location>
</feature>
<evidence type="ECO:0000256" key="2">
    <source>
        <dbReference type="ARBA" id="ARBA00023125"/>
    </source>
</evidence>
<dbReference type="PROSITE" id="PS00622">
    <property type="entry name" value="HTH_LUXR_1"/>
    <property type="match status" value="1"/>
</dbReference>
<keyword evidence="3" id="KW-0804">Transcription</keyword>
<feature type="domain" description="HTH luxR-type" evidence="5">
    <location>
        <begin position="135"/>
        <end position="200"/>
    </location>
</feature>
<evidence type="ECO:0000256" key="1">
    <source>
        <dbReference type="ARBA" id="ARBA00023015"/>
    </source>
</evidence>